<proteinExistence type="inferred from homology"/>
<evidence type="ECO:0000256" key="2">
    <source>
        <dbReference type="ARBA" id="ARBA00008571"/>
    </source>
</evidence>
<dbReference type="InterPro" id="IPR036714">
    <property type="entry name" value="SDH_sf"/>
</dbReference>
<evidence type="ECO:0000256" key="4">
    <source>
        <dbReference type="ARBA" id="ARBA00022490"/>
    </source>
</evidence>
<gene>
    <name evidence="6" type="ORF">A6D6_02900</name>
</gene>
<keyword evidence="7" id="KW-1185">Reference proteome</keyword>
<keyword evidence="5" id="KW-0143">Chaperone</keyword>
<evidence type="ECO:0000256" key="3">
    <source>
        <dbReference type="ARBA" id="ARBA00019418"/>
    </source>
</evidence>
<evidence type="ECO:0000313" key="6">
    <source>
        <dbReference type="EMBL" id="KAF0804633.1"/>
    </source>
</evidence>
<dbReference type="PANTHER" id="PTHR39585">
    <property type="entry name" value="FAD ASSEMBLY FACTOR SDHE"/>
    <property type="match status" value="1"/>
</dbReference>
<accession>A0ABQ6Y6J6</accession>
<comment type="subcellular location">
    <subcellularLocation>
        <location evidence="1">Cytoplasm</location>
    </subcellularLocation>
</comment>
<dbReference type="InterPro" id="IPR005631">
    <property type="entry name" value="SDH"/>
</dbReference>
<comment type="similarity">
    <text evidence="2">Belongs to the SdhE FAD assembly factor family.</text>
</comment>
<dbReference type="Gene3D" id="1.10.150.250">
    <property type="entry name" value="Flavinator of succinate dehydrogenase"/>
    <property type="match status" value="1"/>
</dbReference>
<protein>
    <recommendedName>
        <fullName evidence="3">FAD assembly factor SdhE</fullName>
    </recommendedName>
</protein>
<evidence type="ECO:0000313" key="7">
    <source>
        <dbReference type="Proteomes" id="UP000771797"/>
    </source>
</evidence>
<name>A0ABQ6Y6J6_9GAMM</name>
<dbReference type="PANTHER" id="PTHR39585:SF1">
    <property type="entry name" value="FAD ASSEMBLY FACTOR SDHE"/>
    <property type="match status" value="1"/>
</dbReference>
<dbReference type="Pfam" id="PF03937">
    <property type="entry name" value="Sdh5"/>
    <property type="match status" value="1"/>
</dbReference>
<dbReference type="Proteomes" id="UP000771797">
    <property type="component" value="Unassembled WGS sequence"/>
</dbReference>
<organism evidence="6 7">
    <name type="scientific">Alcanivorax xiamenensis</name>
    <dbReference type="NCBI Taxonomy" id="1177156"/>
    <lineage>
        <taxon>Bacteria</taxon>
        <taxon>Pseudomonadati</taxon>
        <taxon>Pseudomonadota</taxon>
        <taxon>Gammaproteobacteria</taxon>
        <taxon>Oceanospirillales</taxon>
        <taxon>Alcanivoracaceae</taxon>
        <taxon>Alcanivorax</taxon>
    </lineage>
</organism>
<dbReference type="SUPFAM" id="SSF109910">
    <property type="entry name" value="YgfY-like"/>
    <property type="match status" value="1"/>
</dbReference>
<comment type="caution">
    <text evidence="6">The sequence shown here is derived from an EMBL/GenBank/DDBJ whole genome shotgun (WGS) entry which is preliminary data.</text>
</comment>
<dbReference type="RefSeq" id="WP_133490624.1">
    <property type="nucleotide sequence ID" value="NZ_AQPF01000027.1"/>
</dbReference>
<evidence type="ECO:0000256" key="5">
    <source>
        <dbReference type="ARBA" id="ARBA00023186"/>
    </source>
</evidence>
<dbReference type="EMBL" id="AQPF01000027">
    <property type="protein sequence ID" value="KAF0804633.1"/>
    <property type="molecule type" value="Genomic_DNA"/>
</dbReference>
<sequence length="85" mass="9934">MSLADLKRRYRWQCRRGASEVEVVLYGYLDHHFEQDSEANRALFPQLLECADVDMLEWFTARSEPQDPELRAYVHHILGLVSAPS</sequence>
<evidence type="ECO:0000256" key="1">
    <source>
        <dbReference type="ARBA" id="ARBA00004496"/>
    </source>
</evidence>
<keyword evidence="4" id="KW-0963">Cytoplasm</keyword>
<dbReference type="InterPro" id="IPR050531">
    <property type="entry name" value="SdhE_FAD_assembly_factor"/>
</dbReference>
<reference evidence="6 7" key="1">
    <citation type="submission" date="2012-09" db="EMBL/GenBank/DDBJ databases">
        <title>Genome Sequence of alkane-degrading Bacterium Alcanivorax sp. 6-D-6.</title>
        <authorList>
            <person name="Lai Q."/>
            <person name="Shao Z."/>
        </authorList>
    </citation>
    <scope>NUCLEOTIDE SEQUENCE [LARGE SCALE GENOMIC DNA]</scope>
    <source>
        <strain evidence="6 7">6-D-6</strain>
    </source>
</reference>